<feature type="signal peptide" evidence="1">
    <location>
        <begin position="1"/>
        <end position="20"/>
    </location>
</feature>
<proteinExistence type="predicted"/>
<keyword evidence="1" id="KW-0732">Signal</keyword>
<accession>A0A9E6ZU08</accession>
<evidence type="ECO:0000313" key="3">
    <source>
        <dbReference type="Proteomes" id="UP000831684"/>
    </source>
</evidence>
<dbReference type="AlphaFoldDB" id="A0A9E6ZU08"/>
<sequence>MKLNFTIGVAAIFVTFSASADDFQYKGAPSFTYGCDMRGHDDMGDPIRRYCWLNVSNMSGPGMLIGNAYVMSQAKILEVDASGIKIVRAPNWEGCDVAPRRMAVDGKRIDGLPKDEQLRRLASGSIYLRDEQAPWPNCRMAPRGTRLDGFREALDAMTAEWSAYRS</sequence>
<evidence type="ECO:0000256" key="1">
    <source>
        <dbReference type="SAM" id="SignalP"/>
    </source>
</evidence>
<feature type="chain" id="PRO_5039111861" evidence="1">
    <location>
        <begin position="21"/>
        <end position="166"/>
    </location>
</feature>
<dbReference type="RefSeq" id="WP_244379098.1">
    <property type="nucleotide sequence ID" value="NZ_CP083239.1"/>
</dbReference>
<dbReference type="EMBL" id="CP083239">
    <property type="protein sequence ID" value="UOK71714.1"/>
    <property type="molecule type" value="Genomic_DNA"/>
</dbReference>
<protein>
    <submittedName>
        <fullName evidence="2">Uncharacterized protein</fullName>
    </submittedName>
</protein>
<dbReference type="KEGG" id="apol:K9D25_03025"/>
<name>A0A9E6ZU08_9HYPH</name>
<evidence type="ECO:0000313" key="2">
    <source>
        <dbReference type="EMBL" id="UOK71714.1"/>
    </source>
</evidence>
<dbReference type="Proteomes" id="UP000831684">
    <property type="component" value="Chromosome"/>
</dbReference>
<gene>
    <name evidence="2" type="ORF">K9D25_03025</name>
</gene>
<reference evidence="2" key="1">
    <citation type="submission" date="2021-09" db="EMBL/GenBank/DDBJ databases">
        <title>Network and meta-omics reveal the key degrader and cooperation patterns in an efficient 1,4-dioxane-degrading microbial community.</title>
        <authorList>
            <person name="Dai C."/>
        </authorList>
    </citation>
    <scope>NUCLEOTIDE SEQUENCE</scope>
    <source>
        <strain evidence="2">ZM13</strain>
    </source>
</reference>
<organism evidence="2 3">
    <name type="scientific">Ancylobacter polymorphus</name>
    <dbReference type="NCBI Taxonomy" id="223390"/>
    <lineage>
        <taxon>Bacteria</taxon>
        <taxon>Pseudomonadati</taxon>
        <taxon>Pseudomonadota</taxon>
        <taxon>Alphaproteobacteria</taxon>
        <taxon>Hyphomicrobiales</taxon>
        <taxon>Xanthobacteraceae</taxon>
        <taxon>Ancylobacter</taxon>
    </lineage>
</organism>